<dbReference type="InterPro" id="IPR000719">
    <property type="entry name" value="Prot_kinase_dom"/>
</dbReference>
<dbReference type="SUPFAM" id="SSF56112">
    <property type="entry name" value="Protein kinase-like (PK-like)"/>
    <property type="match status" value="1"/>
</dbReference>
<gene>
    <name evidence="10" type="ORF">TCIL3000_6_1360</name>
</gene>
<dbReference type="InterPro" id="IPR011009">
    <property type="entry name" value="Kinase-like_dom_sf"/>
</dbReference>
<dbReference type="GO" id="GO:0004707">
    <property type="term" value="F:MAP kinase activity"/>
    <property type="evidence" value="ECO:0007669"/>
    <property type="project" value="UniProtKB-EC"/>
</dbReference>
<comment type="similarity">
    <text evidence="8">Belongs to the protein kinase superfamily. Ser/Thr protein kinase family. MAP kinase subfamily.</text>
</comment>
<evidence type="ECO:0000256" key="1">
    <source>
        <dbReference type="ARBA" id="ARBA00022527"/>
    </source>
</evidence>
<proteinExistence type="inferred from homology"/>
<dbReference type="InterPro" id="IPR017441">
    <property type="entry name" value="Protein_kinase_ATP_BS"/>
</dbReference>
<dbReference type="PROSITE" id="PS00108">
    <property type="entry name" value="PROTEIN_KINASE_ST"/>
    <property type="match status" value="1"/>
</dbReference>
<evidence type="ECO:0000256" key="3">
    <source>
        <dbReference type="ARBA" id="ARBA00022741"/>
    </source>
</evidence>
<keyword evidence="5 6" id="KW-0067">ATP-binding</keyword>
<sequence>MLTHVSEADADGRVTYTFNAQLKVQVPRKYEVKGLVGRGAYGIVCSAIDTTTDESVAIKKISNVFTDIVDGRRTLRELKLLCFVNHPNVISIKDVFHPVVEDFSDIYVVSELMSSDLRTVLKSPNVQLMSIHCQYLVYQLLCALQYLHGADIVHRDLKPANILTDSDCVVKLCDFGLARGVSANATTYVVTRWYRPPELLLLGNECHGAVDMWGAACLAAEIVTRRPLFPGRDYIHQLNLLVDVIGPPDLEQDLPHIASAEALSYLRSLPKRQPLGLEGVQFSLKQDYTNAVRYSMEQDEAEGHDSPCAGSKVHHGYVDKEALDRVASEEYTLFKDFLLKLLLYNPKERMTAAEALKHPWLQDIRKKCKTEGYELQATEPFSWDFDGGNMTVSEVRTLLRREIAYFRMSKRHVS</sequence>
<dbReference type="GO" id="GO:0005524">
    <property type="term" value="F:ATP binding"/>
    <property type="evidence" value="ECO:0007669"/>
    <property type="project" value="UniProtKB-UniRule"/>
</dbReference>
<dbReference type="SMART" id="SM00220">
    <property type="entry name" value="S_TKc"/>
    <property type="match status" value="1"/>
</dbReference>
<dbReference type="CDD" id="cd07834">
    <property type="entry name" value="STKc_MAPK"/>
    <property type="match status" value="1"/>
</dbReference>
<comment type="catalytic activity">
    <reaction evidence="8">
        <text>L-threonyl-[protein] + ATP = O-phospho-L-threonyl-[protein] + ADP + H(+)</text>
        <dbReference type="Rhea" id="RHEA:46608"/>
        <dbReference type="Rhea" id="RHEA-COMP:11060"/>
        <dbReference type="Rhea" id="RHEA-COMP:11605"/>
        <dbReference type="ChEBI" id="CHEBI:15378"/>
        <dbReference type="ChEBI" id="CHEBI:30013"/>
        <dbReference type="ChEBI" id="CHEBI:30616"/>
        <dbReference type="ChEBI" id="CHEBI:61977"/>
        <dbReference type="ChEBI" id="CHEBI:456216"/>
        <dbReference type="EC" id="2.7.11.24"/>
    </reaction>
</comment>
<keyword evidence="3 6" id="KW-0547">Nucleotide-binding</keyword>
<dbReference type="Gene3D" id="1.10.510.10">
    <property type="entry name" value="Transferase(Phosphotransferase) domain 1"/>
    <property type="match status" value="2"/>
</dbReference>
<organism evidence="10">
    <name type="scientific">Trypanosoma congolense (strain IL3000)</name>
    <dbReference type="NCBI Taxonomy" id="1068625"/>
    <lineage>
        <taxon>Eukaryota</taxon>
        <taxon>Discoba</taxon>
        <taxon>Euglenozoa</taxon>
        <taxon>Kinetoplastea</taxon>
        <taxon>Metakinetoplastina</taxon>
        <taxon>Trypanosomatida</taxon>
        <taxon>Trypanosomatidae</taxon>
        <taxon>Trypanosoma</taxon>
        <taxon>Nannomonas</taxon>
    </lineage>
</organism>
<evidence type="ECO:0000313" key="10">
    <source>
        <dbReference type="EMBL" id="CCC90904.1"/>
    </source>
</evidence>
<accession>G0UNE4</accession>
<feature type="binding site" evidence="6">
    <location>
        <position position="60"/>
    </location>
    <ligand>
        <name>ATP</name>
        <dbReference type="ChEBI" id="CHEBI:30616"/>
    </ligand>
</feature>
<dbReference type="FunFam" id="3.30.200.20:FF:000046">
    <property type="entry name" value="Mitogen-activated protein kinase"/>
    <property type="match status" value="1"/>
</dbReference>
<dbReference type="InterPro" id="IPR050117">
    <property type="entry name" value="MAPK"/>
</dbReference>
<comment type="activity regulation">
    <text evidence="8">Activated by threonine and tyrosine phosphorylation.</text>
</comment>
<evidence type="ECO:0000256" key="7">
    <source>
        <dbReference type="RuleBase" id="RU000304"/>
    </source>
</evidence>
<name>G0UNE4_TRYCI</name>
<reference evidence="10" key="1">
    <citation type="journal article" date="2012" name="Proc. Natl. Acad. Sci. U.S.A.">
        <title>Antigenic diversity is generated by distinct evolutionary mechanisms in African trypanosome species.</title>
        <authorList>
            <person name="Jackson A.P."/>
            <person name="Berry A."/>
            <person name="Aslett M."/>
            <person name="Allison H.C."/>
            <person name="Burton P."/>
            <person name="Vavrova-Anderson J."/>
            <person name="Brown R."/>
            <person name="Browne H."/>
            <person name="Corton N."/>
            <person name="Hauser H."/>
            <person name="Gamble J."/>
            <person name="Gilderthorp R."/>
            <person name="Marcello L."/>
            <person name="McQuillan J."/>
            <person name="Otto T.D."/>
            <person name="Quail M.A."/>
            <person name="Sanders M.J."/>
            <person name="van Tonder A."/>
            <person name="Ginger M.L."/>
            <person name="Field M.C."/>
            <person name="Barry J.D."/>
            <person name="Hertz-Fowler C."/>
            <person name="Berriman M."/>
        </authorList>
    </citation>
    <scope>NUCLEOTIDE SEQUENCE</scope>
    <source>
        <strain evidence="10">IL3000</strain>
    </source>
</reference>
<dbReference type="InterPro" id="IPR008271">
    <property type="entry name" value="Ser/Thr_kinase_AS"/>
</dbReference>
<protein>
    <recommendedName>
        <fullName evidence="8">Mitogen-activated protein kinase</fullName>
        <ecNumber evidence="8">2.7.11.24</ecNumber>
    </recommendedName>
</protein>
<dbReference type="EMBL" id="HE575319">
    <property type="protein sequence ID" value="CCC90904.1"/>
    <property type="molecule type" value="Genomic_DNA"/>
</dbReference>
<dbReference type="AlphaFoldDB" id="G0UNE4"/>
<dbReference type="PROSITE" id="PS50011">
    <property type="entry name" value="PROTEIN_KINASE_DOM"/>
    <property type="match status" value="1"/>
</dbReference>
<dbReference type="PROSITE" id="PS01351">
    <property type="entry name" value="MAPK"/>
    <property type="match status" value="1"/>
</dbReference>
<evidence type="ECO:0000256" key="5">
    <source>
        <dbReference type="ARBA" id="ARBA00022840"/>
    </source>
</evidence>
<dbReference type="VEuPathDB" id="TriTrypDB:TcIL3000_6_1360"/>
<comment type="cofactor">
    <cofactor evidence="8">
        <name>Mg(2+)</name>
        <dbReference type="ChEBI" id="CHEBI:18420"/>
    </cofactor>
</comment>
<dbReference type="PANTHER" id="PTHR24055">
    <property type="entry name" value="MITOGEN-ACTIVATED PROTEIN KINASE"/>
    <property type="match status" value="1"/>
</dbReference>
<evidence type="ECO:0000259" key="9">
    <source>
        <dbReference type="PROSITE" id="PS50011"/>
    </source>
</evidence>
<keyword evidence="1 7" id="KW-0723">Serine/threonine-protein kinase</keyword>
<dbReference type="FunFam" id="1.10.510.10:FF:000624">
    <property type="entry name" value="Mitogen-activated protein kinase"/>
    <property type="match status" value="1"/>
</dbReference>
<dbReference type="EC" id="2.7.11.24" evidence="8"/>
<evidence type="ECO:0000256" key="2">
    <source>
        <dbReference type="ARBA" id="ARBA00022679"/>
    </source>
</evidence>
<keyword evidence="2 8" id="KW-0808">Transferase</keyword>
<feature type="domain" description="Protein kinase" evidence="9">
    <location>
        <begin position="30"/>
        <end position="361"/>
    </location>
</feature>
<dbReference type="Pfam" id="PF00069">
    <property type="entry name" value="Pkinase"/>
    <property type="match status" value="1"/>
</dbReference>
<evidence type="ECO:0000256" key="6">
    <source>
        <dbReference type="PROSITE-ProRule" id="PRU10141"/>
    </source>
</evidence>
<dbReference type="InterPro" id="IPR003527">
    <property type="entry name" value="MAP_kinase_CS"/>
</dbReference>
<dbReference type="Gene3D" id="3.30.200.20">
    <property type="entry name" value="Phosphorylase Kinase, domain 1"/>
    <property type="match status" value="1"/>
</dbReference>
<keyword evidence="8" id="KW-0460">Magnesium</keyword>
<dbReference type="PROSITE" id="PS00107">
    <property type="entry name" value="PROTEIN_KINASE_ATP"/>
    <property type="match status" value="1"/>
</dbReference>
<evidence type="ECO:0000256" key="8">
    <source>
        <dbReference type="RuleBase" id="RU361165"/>
    </source>
</evidence>
<evidence type="ECO:0000256" key="4">
    <source>
        <dbReference type="ARBA" id="ARBA00022777"/>
    </source>
</evidence>
<keyword evidence="4 8" id="KW-0418">Kinase</keyword>